<evidence type="ECO:0000313" key="3">
    <source>
        <dbReference type="Proteomes" id="UP000298061"/>
    </source>
</evidence>
<proteinExistence type="predicted"/>
<feature type="compositionally biased region" description="Acidic residues" evidence="1">
    <location>
        <begin position="119"/>
        <end position="128"/>
    </location>
</feature>
<sequence length="256" mass="27775">MSSTSTSVRRSSMIELRAPDFLDWILKGGVDPNLLELLHIYSEDVPHTTPAPGPEQSGDVDPDAFDDMGLQYPPQTTPTPASDAFDGTDLQYPPHASPAIRSPLPLVHDSLLDSRNDSDDSDDSDSDAVNEVVPYVPFKASPSAFLREAPFRFASEEHYPAPSPAPSFDSHNALQLDLGLQTPAFAQSASVTVEQVITPASPRPSRTRTNHVALLEAALHAEDAGQDSDDNASDEEYVPLTRSTTRKRRRVARSSS</sequence>
<accession>A0A4Z0A9N6</accession>
<feature type="region of interest" description="Disordered" evidence="1">
    <location>
        <begin position="217"/>
        <end position="256"/>
    </location>
</feature>
<dbReference type="Proteomes" id="UP000298061">
    <property type="component" value="Unassembled WGS sequence"/>
</dbReference>
<protein>
    <submittedName>
        <fullName evidence="2">Uncharacterized protein</fullName>
    </submittedName>
</protein>
<evidence type="ECO:0000313" key="2">
    <source>
        <dbReference type="EMBL" id="TFY83425.1"/>
    </source>
</evidence>
<feature type="region of interest" description="Disordered" evidence="1">
    <location>
        <begin position="46"/>
        <end position="130"/>
    </location>
</feature>
<keyword evidence="3" id="KW-1185">Reference proteome</keyword>
<dbReference type="AlphaFoldDB" id="A0A4Z0A9N6"/>
<organism evidence="2 3">
    <name type="scientific">Hericium alpestre</name>
    <dbReference type="NCBI Taxonomy" id="135208"/>
    <lineage>
        <taxon>Eukaryota</taxon>
        <taxon>Fungi</taxon>
        <taxon>Dikarya</taxon>
        <taxon>Basidiomycota</taxon>
        <taxon>Agaricomycotina</taxon>
        <taxon>Agaricomycetes</taxon>
        <taxon>Russulales</taxon>
        <taxon>Hericiaceae</taxon>
        <taxon>Hericium</taxon>
    </lineage>
</organism>
<comment type="caution">
    <text evidence="2">The sequence shown here is derived from an EMBL/GenBank/DDBJ whole genome shotgun (WGS) entry which is preliminary data.</text>
</comment>
<feature type="non-terminal residue" evidence="2">
    <location>
        <position position="256"/>
    </location>
</feature>
<feature type="compositionally biased region" description="Acidic residues" evidence="1">
    <location>
        <begin position="224"/>
        <end position="237"/>
    </location>
</feature>
<feature type="compositionally biased region" description="Basic residues" evidence="1">
    <location>
        <begin position="244"/>
        <end position="256"/>
    </location>
</feature>
<gene>
    <name evidence="2" type="ORF">EWM64_g574</name>
</gene>
<reference evidence="2 3" key="1">
    <citation type="submission" date="2019-02" db="EMBL/GenBank/DDBJ databases">
        <title>Genome sequencing of the rare red list fungi Hericium alpestre (H. flagellum).</title>
        <authorList>
            <person name="Buettner E."/>
            <person name="Kellner H."/>
        </authorList>
    </citation>
    <scope>NUCLEOTIDE SEQUENCE [LARGE SCALE GENOMIC DNA]</scope>
    <source>
        <strain evidence="2 3">DSM 108284</strain>
    </source>
</reference>
<evidence type="ECO:0000256" key="1">
    <source>
        <dbReference type="SAM" id="MobiDB-lite"/>
    </source>
</evidence>
<dbReference type="EMBL" id="SFCI01000029">
    <property type="protein sequence ID" value="TFY83425.1"/>
    <property type="molecule type" value="Genomic_DNA"/>
</dbReference>
<name>A0A4Z0A9N6_9AGAM</name>